<dbReference type="InterPro" id="IPR034139">
    <property type="entry name" value="TOPRIM_OLD"/>
</dbReference>
<feature type="region of interest" description="Disordered" evidence="1">
    <location>
        <begin position="1"/>
        <end position="22"/>
    </location>
</feature>
<evidence type="ECO:0000313" key="4">
    <source>
        <dbReference type="EMBL" id="OHY93134.1"/>
    </source>
</evidence>
<organism evidence="4 5">
    <name type="scientific">Aeromonas sobria</name>
    <dbReference type="NCBI Taxonomy" id="646"/>
    <lineage>
        <taxon>Bacteria</taxon>
        <taxon>Pseudomonadati</taxon>
        <taxon>Pseudomonadota</taxon>
        <taxon>Gammaproteobacteria</taxon>
        <taxon>Aeromonadales</taxon>
        <taxon>Aeromonadaceae</taxon>
        <taxon>Aeromonas</taxon>
    </lineage>
</organism>
<dbReference type="Proteomes" id="UP000179934">
    <property type="component" value="Unassembled WGS sequence"/>
</dbReference>
<name>A0A1S2CWL3_AERSO</name>
<dbReference type="Gene3D" id="3.40.50.300">
    <property type="entry name" value="P-loop containing nucleotide triphosphate hydrolases"/>
    <property type="match status" value="1"/>
</dbReference>
<protein>
    <submittedName>
        <fullName evidence="4">Uncharacterized protein</fullName>
    </submittedName>
</protein>
<dbReference type="PANTHER" id="PTHR43581:SF4">
    <property type="entry name" value="ATP_GTP PHOSPHATASE"/>
    <property type="match status" value="1"/>
</dbReference>
<comment type="caution">
    <text evidence="4">The sequence shown here is derived from an EMBL/GenBank/DDBJ whole genome shotgun (WGS) entry which is preliminary data.</text>
</comment>
<dbReference type="InterPro" id="IPR027417">
    <property type="entry name" value="P-loop_NTPase"/>
</dbReference>
<feature type="domain" description="OLD protein-like TOPRIM" evidence="3">
    <location>
        <begin position="298"/>
        <end position="361"/>
    </location>
</feature>
<evidence type="ECO:0000256" key="1">
    <source>
        <dbReference type="SAM" id="MobiDB-lite"/>
    </source>
</evidence>
<gene>
    <name evidence="4" type="ORF">BJD16_02425</name>
</gene>
<accession>A0A1S2CWL3</accession>
<dbReference type="EMBL" id="MKFU01000012">
    <property type="protein sequence ID" value="OHY93134.1"/>
    <property type="molecule type" value="Genomic_DNA"/>
</dbReference>
<evidence type="ECO:0000313" key="5">
    <source>
        <dbReference type="Proteomes" id="UP000179934"/>
    </source>
</evidence>
<dbReference type="Pfam" id="PF20469">
    <property type="entry name" value="OLD-like_TOPRIM"/>
    <property type="match status" value="1"/>
</dbReference>
<dbReference type="STRING" id="646.BJD16_02425"/>
<feature type="domain" description="Endonuclease GajA/Old nuclease/RecF-like AAA" evidence="2">
    <location>
        <begin position="12"/>
        <end position="222"/>
    </location>
</feature>
<dbReference type="PANTHER" id="PTHR43581">
    <property type="entry name" value="ATP/GTP PHOSPHATASE"/>
    <property type="match status" value="1"/>
</dbReference>
<dbReference type="InterPro" id="IPR041685">
    <property type="entry name" value="AAA_GajA/Old/RecF-like"/>
</dbReference>
<dbReference type="Pfam" id="PF13175">
    <property type="entry name" value="AAA_15"/>
    <property type="match status" value="1"/>
</dbReference>
<dbReference type="SUPFAM" id="SSF52540">
    <property type="entry name" value="P-loop containing nucleoside triphosphate hydrolases"/>
    <property type="match status" value="1"/>
</dbReference>
<evidence type="ECO:0000259" key="2">
    <source>
        <dbReference type="Pfam" id="PF13175"/>
    </source>
</evidence>
<dbReference type="AlphaFoldDB" id="A0A1S2CWL3"/>
<evidence type="ECO:0000259" key="3">
    <source>
        <dbReference type="Pfam" id="PF20469"/>
    </source>
</evidence>
<sequence length="497" mass="57886">MLDEEKVNGDPQDKRETTSNRKERLSKLLSNSDWKKFHAELKGLYSFIYFPVEIEVESFTKIETTEMQKVFDKQLKTEIEKSLNTVNFNNQGGINKTLGNFVSEIEVILEKEYCYHTGQDRNNSVTKADLVNKILEVYFQKRVLHRRNGDSLTKVNELSAGEKRQALINLVYAFLKRNSERDKMVIIGIDEPENSLHTSLCYEQFEKLKEISSSNQILVTTHWYGFLPIISKGHSHFLTQVERKIVFESFDLYDYRSQLKKEIEASKNALPKHCTLKSTYDLVQSIFYSLKMSSPYNWIVCEGVSEKIYFEYFFKEEIENKNLRILPMGGQSKVIRLYKYLETPMGEESTNGKVYCLIDTDHTRCEEINVGIKSLQIRRLSNKGEADKTHLLTLTNSDTHKTDIEQALNPTIFTITLKTIQSSEHLKDITASNINGNTDFIKNFRNLQLEDFFNENDGENKILFAEKYIEASANYEEDYDDVDVTPGWVKEIKKFFQ</sequence>
<proteinExistence type="predicted"/>
<dbReference type="InterPro" id="IPR051396">
    <property type="entry name" value="Bact_Antivir_Def_Nuclease"/>
</dbReference>
<reference evidence="4 5" key="1">
    <citation type="submission" date="2016-09" db="EMBL/GenBank/DDBJ databases">
        <title>Draft Genome Sequence of Aeromonas sobria Strain 08005, Isolated from Sick Rana catesbeiana.</title>
        <authorList>
            <person name="Yang Q."/>
        </authorList>
    </citation>
    <scope>NUCLEOTIDE SEQUENCE [LARGE SCALE GENOMIC DNA]</scope>
    <source>
        <strain evidence="4 5">08005</strain>
    </source>
</reference>